<dbReference type="EMBL" id="JYFC01000002">
    <property type="protein sequence ID" value="KJC65046.1"/>
    <property type="molecule type" value="Genomic_DNA"/>
</dbReference>
<proteinExistence type="predicted"/>
<keyword evidence="2" id="KW-1185">Reference proteome</keyword>
<name>A0ABR5CHK1_9MICO</name>
<evidence type="ECO:0008006" key="3">
    <source>
        <dbReference type="Google" id="ProtNLM"/>
    </source>
</evidence>
<dbReference type="Proteomes" id="UP000032503">
    <property type="component" value="Unassembled WGS sequence"/>
</dbReference>
<organism evidence="1 2">
    <name type="scientific">Agreia bicolorata</name>
    <dbReference type="NCBI Taxonomy" id="110935"/>
    <lineage>
        <taxon>Bacteria</taxon>
        <taxon>Bacillati</taxon>
        <taxon>Actinomycetota</taxon>
        <taxon>Actinomycetes</taxon>
        <taxon>Micrococcales</taxon>
        <taxon>Microbacteriaceae</taxon>
        <taxon>Agreia</taxon>
    </lineage>
</organism>
<evidence type="ECO:0000313" key="1">
    <source>
        <dbReference type="EMBL" id="KJC65046.1"/>
    </source>
</evidence>
<protein>
    <recommendedName>
        <fullName evidence="3">Secreted protein</fullName>
    </recommendedName>
</protein>
<gene>
    <name evidence="1" type="ORF">TZ00_05620</name>
</gene>
<comment type="caution">
    <text evidence="1">The sequence shown here is derived from an EMBL/GenBank/DDBJ whole genome shotgun (WGS) entry which is preliminary data.</text>
</comment>
<evidence type="ECO:0000313" key="2">
    <source>
        <dbReference type="Proteomes" id="UP000032503"/>
    </source>
</evidence>
<reference evidence="1 2" key="1">
    <citation type="journal article" date="2001" name="Int. J. Syst. Evol. Microbiol.">
        <title>Agreia bicolorata gen. nov., sp. nov., to accommodate actinobacteria isolated from narrow reed grass infected by the nematode Heteroanguina graminophila.</title>
        <authorList>
            <person name="Evtushenko L.I."/>
            <person name="Dorofeeva L.V."/>
            <person name="Dobrovolskaya T.G."/>
            <person name="Streshinskaya G.M."/>
            <person name="Subbotin S.A."/>
            <person name="Tiedje J.M."/>
        </authorList>
    </citation>
    <scope>NUCLEOTIDE SEQUENCE [LARGE SCALE GENOMIC DNA]</scope>
    <source>
        <strain evidence="1 2">VKM Ac-1804</strain>
    </source>
</reference>
<accession>A0ABR5CHK1</accession>
<sequence>MRASLLRLFIDSFIIGTVSTGRIHESTGIQETTIALPPLVDSSMRLRRLASKLRRRRRTPE</sequence>